<dbReference type="EMBL" id="OY660877">
    <property type="protein sequence ID" value="CAJ1072289.1"/>
    <property type="molecule type" value="Genomic_DNA"/>
</dbReference>
<evidence type="ECO:0000313" key="1">
    <source>
        <dbReference type="EMBL" id="CAJ1072289.1"/>
    </source>
</evidence>
<evidence type="ECO:0000313" key="2">
    <source>
        <dbReference type="Proteomes" id="UP001178508"/>
    </source>
</evidence>
<protein>
    <submittedName>
        <fullName evidence="1">Uncharacterized protein</fullName>
    </submittedName>
</protein>
<accession>A0AAV1GGS6</accession>
<proteinExistence type="predicted"/>
<keyword evidence="2" id="KW-1185">Reference proteome</keyword>
<sequence length="140" mass="15120">MAVRTCNPFHWETNAAAVLSSPKRPESRAASPPAWSQYLNHRGGTQGSGICVHTVICSKHDRMNKNEGFHKIELIKAGGATADPAAEMRLLVHRSTASTHLAKEQSGHYQPYLIPTQPRLTDTRGQTVAGLSRSALPGGL</sequence>
<gene>
    <name evidence="1" type="ORF">XNOV1_A032727</name>
</gene>
<dbReference type="Proteomes" id="UP001178508">
    <property type="component" value="Chromosome 14"/>
</dbReference>
<reference evidence="1" key="1">
    <citation type="submission" date="2023-08" db="EMBL/GenBank/DDBJ databases">
        <authorList>
            <person name="Alioto T."/>
            <person name="Alioto T."/>
            <person name="Gomez Garrido J."/>
        </authorList>
    </citation>
    <scope>NUCLEOTIDE SEQUENCE</scope>
</reference>
<name>A0AAV1GGS6_XYRNO</name>
<organism evidence="1 2">
    <name type="scientific">Xyrichtys novacula</name>
    <name type="common">Pearly razorfish</name>
    <name type="synonym">Hemipteronotus novacula</name>
    <dbReference type="NCBI Taxonomy" id="13765"/>
    <lineage>
        <taxon>Eukaryota</taxon>
        <taxon>Metazoa</taxon>
        <taxon>Chordata</taxon>
        <taxon>Craniata</taxon>
        <taxon>Vertebrata</taxon>
        <taxon>Euteleostomi</taxon>
        <taxon>Actinopterygii</taxon>
        <taxon>Neopterygii</taxon>
        <taxon>Teleostei</taxon>
        <taxon>Neoteleostei</taxon>
        <taxon>Acanthomorphata</taxon>
        <taxon>Eupercaria</taxon>
        <taxon>Labriformes</taxon>
        <taxon>Labridae</taxon>
        <taxon>Xyrichtys</taxon>
    </lineage>
</organism>
<dbReference type="AlphaFoldDB" id="A0AAV1GGS6"/>